<evidence type="ECO:0000256" key="5">
    <source>
        <dbReference type="ARBA" id="ARBA00022729"/>
    </source>
</evidence>
<evidence type="ECO:0000256" key="7">
    <source>
        <dbReference type="ARBA" id="ARBA00023077"/>
    </source>
</evidence>
<gene>
    <name evidence="15" type="ORF">SAMN05444008_111192</name>
</gene>
<dbReference type="Pfam" id="PF00593">
    <property type="entry name" value="TonB_dep_Rec_b-barrel"/>
    <property type="match status" value="1"/>
</dbReference>
<evidence type="ECO:0000256" key="8">
    <source>
        <dbReference type="ARBA" id="ARBA00023136"/>
    </source>
</evidence>
<evidence type="ECO:0000256" key="11">
    <source>
        <dbReference type="RuleBase" id="RU003357"/>
    </source>
</evidence>
<evidence type="ECO:0000313" key="16">
    <source>
        <dbReference type="Proteomes" id="UP000184368"/>
    </source>
</evidence>
<dbReference type="GO" id="GO:0006811">
    <property type="term" value="P:monoatomic ion transport"/>
    <property type="evidence" value="ECO:0007669"/>
    <property type="project" value="UniProtKB-KW"/>
</dbReference>
<dbReference type="InterPro" id="IPR039426">
    <property type="entry name" value="TonB-dep_rcpt-like"/>
</dbReference>
<keyword evidence="7 11" id="KW-0798">TonB box</keyword>
<evidence type="ECO:0000256" key="3">
    <source>
        <dbReference type="ARBA" id="ARBA00022452"/>
    </source>
</evidence>
<evidence type="ECO:0000259" key="14">
    <source>
        <dbReference type="Pfam" id="PF07715"/>
    </source>
</evidence>
<dbReference type="RefSeq" id="WP_073044769.1">
    <property type="nucleotide sequence ID" value="NZ_FQUO01000011.1"/>
</dbReference>
<protein>
    <submittedName>
        <fullName evidence="15">Vitamin B12 transporter</fullName>
    </submittedName>
</protein>
<keyword evidence="6" id="KW-0406">Ion transport</keyword>
<dbReference type="PANTHER" id="PTHR30069:SF53">
    <property type="entry name" value="COLICIN I RECEPTOR-RELATED"/>
    <property type="match status" value="1"/>
</dbReference>
<keyword evidence="4 10" id="KW-0812">Transmembrane</keyword>
<dbReference type="Gene3D" id="2.40.170.20">
    <property type="entry name" value="TonB-dependent receptor, beta-barrel domain"/>
    <property type="match status" value="1"/>
</dbReference>
<evidence type="ECO:0000256" key="6">
    <source>
        <dbReference type="ARBA" id="ARBA00023065"/>
    </source>
</evidence>
<reference evidence="15 16" key="1">
    <citation type="submission" date="2016-11" db="EMBL/GenBank/DDBJ databases">
        <authorList>
            <person name="Jaros S."/>
            <person name="Januszkiewicz K."/>
            <person name="Wedrychowicz H."/>
        </authorList>
    </citation>
    <scope>NUCLEOTIDE SEQUENCE [LARGE SCALE GENOMIC DNA]</scope>
    <source>
        <strain evidence="15 16">DSM 26897</strain>
    </source>
</reference>
<dbReference type="CDD" id="cd01347">
    <property type="entry name" value="ligand_gated_channel"/>
    <property type="match status" value="1"/>
</dbReference>
<feature type="domain" description="TonB-dependent receptor-like beta-barrel" evidence="13">
    <location>
        <begin position="170"/>
        <end position="590"/>
    </location>
</feature>
<evidence type="ECO:0000259" key="13">
    <source>
        <dbReference type="Pfam" id="PF00593"/>
    </source>
</evidence>
<dbReference type="InterPro" id="IPR000531">
    <property type="entry name" value="Beta-barrel_TonB"/>
</dbReference>
<comment type="similarity">
    <text evidence="10 11">Belongs to the TonB-dependent receptor family.</text>
</comment>
<evidence type="ECO:0000256" key="2">
    <source>
        <dbReference type="ARBA" id="ARBA00022448"/>
    </source>
</evidence>
<keyword evidence="5 12" id="KW-0732">Signal</keyword>
<evidence type="ECO:0000256" key="10">
    <source>
        <dbReference type="PROSITE-ProRule" id="PRU01360"/>
    </source>
</evidence>
<dbReference type="PANTHER" id="PTHR30069">
    <property type="entry name" value="TONB-DEPENDENT OUTER MEMBRANE RECEPTOR"/>
    <property type="match status" value="1"/>
</dbReference>
<feature type="domain" description="TonB-dependent receptor plug" evidence="14">
    <location>
        <begin position="40"/>
        <end position="149"/>
    </location>
</feature>
<dbReference type="EMBL" id="FQUO01000011">
    <property type="protein sequence ID" value="SHF73826.1"/>
    <property type="molecule type" value="Genomic_DNA"/>
</dbReference>
<comment type="subcellular location">
    <subcellularLocation>
        <location evidence="1 10">Cell outer membrane</location>
        <topology evidence="1 10">Multi-pass membrane protein</topology>
    </subcellularLocation>
</comment>
<feature type="signal peptide" evidence="12">
    <location>
        <begin position="1"/>
        <end position="19"/>
    </location>
</feature>
<evidence type="ECO:0000256" key="12">
    <source>
        <dbReference type="SAM" id="SignalP"/>
    </source>
</evidence>
<feature type="chain" id="PRO_5012680149" evidence="12">
    <location>
        <begin position="20"/>
        <end position="617"/>
    </location>
</feature>
<dbReference type="PROSITE" id="PS52016">
    <property type="entry name" value="TONB_DEPENDENT_REC_3"/>
    <property type="match status" value="1"/>
</dbReference>
<dbReference type="Gene3D" id="2.170.130.10">
    <property type="entry name" value="TonB-dependent receptor, plug domain"/>
    <property type="match status" value="1"/>
</dbReference>
<keyword evidence="8 10" id="KW-0472">Membrane</keyword>
<proteinExistence type="inferred from homology"/>
<dbReference type="GO" id="GO:0015889">
    <property type="term" value="P:cobalamin transport"/>
    <property type="evidence" value="ECO:0007669"/>
    <property type="project" value="TreeGrafter"/>
</dbReference>
<dbReference type="Proteomes" id="UP000184368">
    <property type="component" value="Unassembled WGS sequence"/>
</dbReference>
<dbReference type="Pfam" id="PF07715">
    <property type="entry name" value="Plug"/>
    <property type="match status" value="1"/>
</dbReference>
<keyword evidence="16" id="KW-1185">Reference proteome</keyword>
<dbReference type="GO" id="GO:0009279">
    <property type="term" value="C:cell outer membrane"/>
    <property type="evidence" value="ECO:0007669"/>
    <property type="project" value="UniProtKB-SubCell"/>
</dbReference>
<dbReference type="InterPro" id="IPR037066">
    <property type="entry name" value="Plug_dom_sf"/>
</dbReference>
<dbReference type="InterPro" id="IPR036942">
    <property type="entry name" value="Beta-barrel_TonB_sf"/>
</dbReference>
<accession>A0A1M5E3Q4</accession>
<keyword evidence="3 10" id="KW-1134">Transmembrane beta strand</keyword>
<evidence type="ECO:0000313" key="15">
    <source>
        <dbReference type="EMBL" id="SHF73826.1"/>
    </source>
</evidence>
<evidence type="ECO:0000256" key="4">
    <source>
        <dbReference type="ARBA" id="ARBA00022692"/>
    </source>
</evidence>
<keyword evidence="2 10" id="KW-0813">Transport</keyword>
<evidence type="ECO:0000256" key="9">
    <source>
        <dbReference type="ARBA" id="ARBA00023237"/>
    </source>
</evidence>
<dbReference type="InterPro" id="IPR012910">
    <property type="entry name" value="Plug_dom"/>
</dbReference>
<organism evidence="15 16">
    <name type="scientific">Cnuella takakiae</name>
    <dbReference type="NCBI Taxonomy" id="1302690"/>
    <lineage>
        <taxon>Bacteria</taxon>
        <taxon>Pseudomonadati</taxon>
        <taxon>Bacteroidota</taxon>
        <taxon>Chitinophagia</taxon>
        <taxon>Chitinophagales</taxon>
        <taxon>Chitinophagaceae</taxon>
        <taxon>Cnuella</taxon>
    </lineage>
</organism>
<dbReference type="STRING" id="1302690.BUE76_19280"/>
<dbReference type="AlphaFoldDB" id="A0A1M5E3Q4"/>
<dbReference type="OrthoDB" id="9764669at2"/>
<name>A0A1M5E3Q4_9BACT</name>
<evidence type="ECO:0000256" key="1">
    <source>
        <dbReference type="ARBA" id="ARBA00004571"/>
    </source>
</evidence>
<dbReference type="SUPFAM" id="SSF56935">
    <property type="entry name" value="Porins"/>
    <property type="match status" value="1"/>
</dbReference>
<sequence length="617" mass="68748">MKKHLFLVTAVAFGSIAQAQRDTTALDEVVVTANRFAQKQSNTGKVVSVITTQQLQRSGGKDLAQLLSEQAGITLNSANANPGKDKSLFLQGASSNYTLILLDGVAVNDPSATGGTFDLRLLPIDQIERIEILKGSQSTLYGSNAIAGVLNIITKKATSTTPTINGLLAYGSYNTFRGNANVSRKGKVLDYSVNYERYSTDGISEALDTTGKAGFDKDGFQRNALQANLGINITDKIKLSPFYRYTEYKGNYDADAFTDGANRYDARLQNVGLNGTATYGTGTLHVNFGHNYVLRNYNGLPFRGTFNQAEAYVNQTLNSKLQLLAGVNFQTYRMPSIDTVNNLFSLYSSLYFKPGKKFNAELGGRYNHHNQYGDNFTYSINPSILLTSQVKLFANLSTGFRAPGISELFGPFGANATLKPETSQSFQGGVQTWLADGKLSVRANYFDRTIKNVIIYDWRQGYQNRDKQHDKGAELELQYQPNQQWNFRANYTFVDGAITQKLQTKDTSFYNLLRRPKNTFNLFAGYQVSKAFFVSASLQYLGKRDDVFFNPANFWTAENKSLEAYALVHAYAEYQLVNQRLRIFADVRNLANKKDYSEVYGYSVQGRNAQLGIRFTL</sequence>
<keyword evidence="9 10" id="KW-0998">Cell outer membrane</keyword>